<protein>
    <submittedName>
        <fullName evidence="1">Bacilysin biosynthesis protein BacA</fullName>
    </submittedName>
</protein>
<dbReference type="AlphaFoldDB" id="A0A1Z1WNC5"/>
<gene>
    <name evidence="1" type="ORF">SMD44_07431</name>
</gene>
<dbReference type="Proteomes" id="UP000195880">
    <property type="component" value="Chromosome"/>
</dbReference>
<keyword evidence="2" id="KW-1185">Reference proteome</keyword>
<organism evidence="1 2">
    <name type="scientific">Streptomyces alboflavus</name>
    <dbReference type="NCBI Taxonomy" id="67267"/>
    <lineage>
        <taxon>Bacteria</taxon>
        <taxon>Bacillati</taxon>
        <taxon>Actinomycetota</taxon>
        <taxon>Actinomycetes</taxon>
        <taxon>Kitasatosporales</taxon>
        <taxon>Streptomycetaceae</taxon>
        <taxon>Streptomyces</taxon>
    </lineage>
</organism>
<accession>A0A1Z1WNC5</accession>
<dbReference type="RefSeq" id="WP_234311061.1">
    <property type="nucleotide sequence ID" value="NZ_CP021748.1"/>
</dbReference>
<dbReference type="SUPFAM" id="SSF53850">
    <property type="entry name" value="Periplasmic binding protein-like II"/>
    <property type="match status" value="1"/>
</dbReference>
<evidence type="ECO:0000313" key="2">
    <source>
        <dbReference type="Proteomes" id="UP000195880"/>
    </source>
</evidence>
<name>A0A1Z1WNC5_9ACTN</name>
<dbReference type="eggNOG" id="COG0077">
    <property type="taxonomic scope" value="Bacteria"/>
</dbReference>
<dbReference type="KEGG" id="salf:SMD44_07431"/>
<dbReference type="STRING" id="67267.GCA_000716675_05339"/>
<sequence>MMTGEQLSVASPPWAPSSAIDEIRYLHTLGPTGTNLETAAHLWLRRHGRADDGQVVLHTSLEQAMERVPRTGEHALLACAVYPELHTLVFGNLGTCRMVDCFLWPTHEMVLAAPPGARAEPRTVATHPAPAGLVPDRGARRLVTSNAQAAIDCAAGRADACVTTVVAARAHGLRVVRSFGEVPMVFTVHHVREPARRLREPAHRIRESGR</sequence>
<reference evidence="1 2" key="1">
    <citation type="submission" date="2017-05" db="EMBL/GenBank/DDBJ databases">
        <title>Streptomyces alboflavus Genome sequencing and assembly.</title>
        <authorList>
            <person name="Wang Y."/>
            <person name="Du B."/>
            <person name="Ding Y."/>
            <person name="Liu H."/>
            <person name="Hou Q."/>
            <person name="Liu K."/>
            <person name="Wang C."/>
            <person name="Yao L."/>
        </authorList>
    </citation>
    <scope>NUCLEOTIDE SEQUENCE [LARGE SCALE GENOMIC DNA]</scope>
    <source>
        <strain evidence="1 2">MDJK44</strain>
    </source>
</reference>
<dbReference type="EMBL" id="CP021748">
    <property type="protein sequence ID" value="ARX87945.1"/>
    <property type="molecule type" value="Genomic_DNA"/>
</dbReference>
<proteinExistence type="predicted"/>
<evidence type="ECO:0000313" key="1">
    <source>
        <dbReference type="EMBL" id="ARX87945.1"/>
    </source>
</evidence>